<keyword evidence="2 4" id="KW-0238">DNA-binding</keyword>
<sequence>MATIRVRGDGQFQAQIRLKGHPATSKTFPNRRMAEQWVTITESEIMRGEFIQRKAVEVITLEKFLTKYSEERSAGKKGEKQELVRINKLKLHPLAKKAVSQITVDDIEDYVYQRRQDKSRRNPENNVSEATIRLEVMLLSAVFEAAKSKRWNYCRTNPVRDIDQDARPGKSSERVRRLVGEEESRLLAALDKRCRNADIPLVVRLAIATAARQSEIIGKDSTSTRPASPGLCWENVNLAQRSAKLIDTKNGKDRIIPIGDSALALLSALPRPITGGRVFKVTQDGLIRSFAAACVDAKIEDLTFHDLRHEATSRMVEAGLSLLEVQSVTGHSNAEMVKRYTHLDTLRLAKKLG</sequence>
<dbReference type="InterPro" id="IPR050090">
    <property type="entry name" value="Tyrosine_recombinase_XerCD"/>
</dbReference>
<dbReference type="PROSITE" id="PS51898">
    <property type="entry name" value="TYR_RECOMBINASE"/>
    <property type="match status" value="1"/>
</dbReference>
<evidence type="ECO:0000313" key="8">
    <source>
        <dbReference type="Proteomes" id="UP000001235"/>
    </source>
</evidence>
<evidence type="ECO:0000259" key="6">
    <source>
        <dbReference type="PROSITE" id="PS51900"/>
    </source>
</evidence>
<dbReference type="STRING" id="395494.Galf_0822"/>
<reference evidence="7 8" key="1">
    <citation type="submission" date="2010-08" db="EMBL/GenBank/DDBJ databases">
        <title>Complete sequence of Gallionella capsiferriformans ES-2.</title>
        <authorList>
            <consortium name="US DOE Joint Genome Institute"/>
            <person name="Lucas S."/>
            <person name="Copeland A."/>
            <person name="Lapidus A."/>
            <person name="Cheng J.-F."/>
            <person name="Bruce D."/>
            <person name="Goodwin L."/>
            <person name="Pitluck S."/>
            <person name="Chertkov O."/>
            <person name="Davenport K.W."/>
            <person name="Detter J.C."/>
            <person name="Han C."/>
            <person name="Tapia R."/>
            <person name="Land M."/>
            <person name="Hauser L."/>
            <person name="Chang Y.-J."/>
            <person name="Jeffries C."/>
            <person name="Kyrpides N."/>
            <person name="Ivanova N."/>
            <person name="Mikhailova N."/>
            <person name="Shelobolina E.S."/>
            <person name="Picardal F."/>
            <person name="Roden E."/>
            <person name="Emerson D."/>
            <person name="Woyke T."/>
        </authorList>
    </citation>
    <scope>NUCLEOTIDE SEQUENCE [LARGE SCALE GENOMIC DNA]</scope>
    <source>
        <strain evidence="7 8">ES-2</strain>
    </source>
</reference>
<evidence type="ECO:0000256" key="2">
    <source>
        <dbReference type="ARBA" id="ARBA00023125"/>
    </source>
</evidence>
<dbReference type="KEGG" id="gca:Galf_0822"/>
<dbReference type="InterPro" id="IPR010998">
    <property type="entry name" value="Integrase_recombinase_N"/>
</dbReference>
<dbReference type="PANTHER" id="PTHR30349">
    <property type="entry name" value="PHAGE INTEGRASE-RELATED"/>
    <property type="match status" value="1"/>
</dbReference>
<dbReference type="InterPro" id="IPR044068">
    <property type="entry name" value="CB"/>
</dbReference>
<dbReference type="SUPFAM" id="SSF56349">
    <property type="entry name" value="DNA breaking-rejoining enzymes"/>
    <property type="match status" value="1"/>
</dbReference>
<evidence type="ECO:0000256" key="3">
    <source>
        <dbReference type="ARBA" id="ARBA00023172"/>
    </source>
</evidence>
<name>D9SDV1_GALCS</name>
<keyword evidence="8" id="KW-1185">Reference proteome</keyword>
<dbReference type="GO" id="GO:0015074">
    <property type="term" value="P:DNA integration"/>
    <property type="evidence" value="ECO:0007669"/>
    <property type="project" value="UniProtKB-KW"/>
</dbReference>
<accession>D9SDV1</accession>
<dbReference type="EMBL" id="CP002159">
    <property type="protein sequence ID" value="ADL54858.1"/>
    <property type="molecule type" value="Genomic_DNA"/>
</dbReference>
<proteinExistence type="predicted"/>
<dbReference type="CDD" id="cd00796">
    <property type="entry name" value="INT_Rci_Hp1_C"/>
    <property type="match status" value="1"/>
</dbReference>
<evidence type="ECO:0000256" key="4">
    <source>
        <dbReference type="PROSITE-ProRule" id="PRU01248"/>
    </source>
</evidence>
<evidence type="ECO:0000256" key="1">
    <source>
        <dbReference type="ARBA" id="ARBA00022908"/>
    </source>
</evidence>
<dbReference type="eggNOG" id="COG0582">
    <property type="taxonomic scope" value="Bacteria"/>
</dbReference>
<keyword evidence="3" id="KW-0233">DNA recombination</keyword>
<dbReference type="InterPro" id="IPR002104">
    <property type="entry name" value="Integrase_catalytic"/>
</dbReference>
<dbReference type="PROSITE" id="PS51900">
    <property type="entry name" value="CB"/>
    <property type="match status" value="1"/>
</dbReference>
<evidence type="ECO:0000313" key="7">
    <source>
        <dbReference type="EMBL" id="ADL54858.1"/>
    </source>
</evidence>
<dbReference type="Gene3D" id="1.10.443.10">
    <property type="entry name" value="Intergrase catalytic core"/>
    <property type="match status" value="1"/>
</dbReference>
<feature type="domain" description="Tyr recombinase" evidence="5">
    <location>
        <begin position="173"/>
        <end position="353"/>
    </location>
</feature>
<dbReference type="Proteomes" id="UP000001235">
    <property type="component" value="Chromosome"/>
</dbReference>
<dbReference type="RefSeq" id="WP_013292799.1">
    <property type="nucleotide sequence ID" value="NC_014394.1"/>
</dbReference>
<dbReference type="OrthoDB" id="662444at2"/>
<dbReference type="GO" id="GO:0003677">
    <property type="term" value="F:DNA binding"/>
    <property type="evidence" value="ECO:0007669"/>
    <property type="project" value="UniProtKB-UniRule"/>
</dbReference>
<feature type="domain" description="Core-binding (CB)" evidence="6">
    <location>
        <begin position="59"/>
        <end position="147"/>
    </location>
</feature>
<keyword evidence="1" id="KW-0229">DNA integration</keyword>
<dbReference type="InterPro" id="IPR013762">
    <property type="entry name" value="Integrase-like_cat_sf"/>
</dbReference>
<dbReference type="PANTHER" id="PTHR30349:SF94">
    <property type="entry name" value="INTEGRASE_RECOMBINASE HI_1414-RELATED"/>
    <property type="match status" value="1"/>
</dbReference>
<dbReference type="AlphaFoldDB" id="D9SDV1"/>
<organism evidence="7 8">
    <name type="scientific">Gallionella capsiferriformans (strain ES-2)</name>
    <name type="common">Gallionella ferruginea capsiferriformans (strain ES-2)</name>
    <dbReference type="NCBI Taxonomy" id="395494"/>
    <lineage>
        <taxon>Bacteria</taxon>
        <taxon>Pseudomonadati</taxon>
        <taxon>Pseudomonadota</taxon>
        <taxon>Betaproteobacteria</taxon>
        <taxon>Nitrosomonadales</taxon>
        <taxon>Gallionellaceae</taxon>
        <taxon>Gallionella</taxon>
    </lineage>
</organism>
<dbReference type="Pfam" id="PF00589">
    <property type="entry name" value="Phage_integrase"/>
    <property type="match status" value="1"/>
</dbReference>
<evidence type="ECO:0000259" key="5">
    <source>
        <dbReference type="PROSITE" id="PS51898"/>
    </source>
</evidence>
<gene>
    <name evidence="7" type="ordered locus">Galf_0822</name>
</gene>
<dbReference type="GO" id="GO:0006310">
    <property type="term" value="P:DNA recombination"/>
    <property type="evidence" value="ECO:0007669"/>
    <property type="project" value="UniProtKB-KW"/>
</dbReference>
<protein>
    <submittedName>
        <fullName evidence="7">Integrase family protein</fullName>
    </submittedName>
</protein>
<dbReference type="InterPro" id="IPR011010">
    <property type="entry name" value="DNA_brk_join_enz"/>
</dbReference>
<dbReference type="HOGENOM" id="CLU_027562_32_1_4"/>
<dbReference type="Gene3D" id="1.10.150.130">
    <property type="match status" value="1"/>
</dbReference>